<dbReference type="AlphaFoldDB" id="A0A1M6RS76"/>
<keyword evidence="4" id="KW-1185">Reference proteome</keyword>
<dbReference type="Pfam" id="PF13490">
    <property type="entry name" value="zf-HC2"/>
    <property type="match status" value="1"/>
</dbReference>
<feature type="domain" description="Putative zinc-finger" evidence="2">
    <location>
        <begin position="5"/>
        <end position="39"/>
    </location>
</feature>
<organism evidence="3 4">
    <name type="scientific">Hathewaya proteolytica DSM 3090</name>
    <dbReference type="NCBI Taxonomy" id="1121331"/>
    <lineage>
        <taxon>Bacteria</taxon>
        <taxon>Bacillati</taxon>
        <taxon>Bacillota</taxon>
        <taxon>Clostridia</taxon>
        <taxon>Eubacteriales</taxon>
        <taxon>Clostridiaceae</taxon>
        <taxon>Hathewaya</taxon>
    </lineage>
</organism>
<dbReference type="OrthoDB" id="6194834at2"/>
<dbReference type="EMBL" id="FRAD01000024">
    <property type="protein sequence ID" value="SHK35286.1"/>
    <property type="molecule type" value="Genomic_DNA"/>
</dbReference>
<evidence type="ECO:0000259" key="2">
    <source>
        <dbReference type="Pfam" id="PF13490"/>
    </source>
</evidence>
<proteinExistence type="predicted"/>
<keyword evidence="3" id="KW-0862">Zinc</keyword>
<evidence type="ECO:0000256" key="1">
    <source>
        <dbReference type="SAM" id="Phobius"/>
    </source>
</evidence>
<dbReference type="Proteomes" id="UP000183952">
    <property type="component" value="Unassembled WGS sequence"/>
</dbReference>
<evidence type="ECO:0000313" key="4">
    <source>
        <dbReference type="Proteomes" id="UP000183952"/>
    </source>
</evidence>
<protein>
    <submittedName>
        <fullName evidence="3">Putative zinc-finger</fullName>
    </submittedName>
</protein>
<reference evidence="3 4" key="1">
    <citation type="submission" date="2016-11" db="EMBL/GenBank/DDBJ databases">
        <authorList>
            <person name="Jaros S."/>
            <person name="Januszkiewicz K."/>
            <person name="Wedrychowicz H."/>
        </authorList>
    </citation>
    <scope>NUCLEOTIDE SEQUENCE [LARGE SCALE GENOMIC DNA]</scope>
    <source>
        <strain evidence="3 4">DSM 3090</strain>
    </source>
</reference>
<sequence>MKYDCDVIKDLEVLYHEDAISEKSKEVIEEHLKECEQCRRIYEMNSTAYEHNKIQEEEIAHSKEIKKYAGKIKKRRIIITAIVVFIMLIMMSSIISMKTVGVINPFATLGGIVKIKLGSNGIATVQKNPRVIFAKFYSEFKNYIESQGYHMVEEERMGSEYVVEKQGLRERVIIKMNSYATIIQWE</sequence>
<accession>A0A1M6RS76</accession>
<keyword evidence="3" id="KW-0863">Zinc-finger</keyword>
<dbReference type="RefSeq" id="WP_072904271.1">
    <property type="nucleotide sequence ID" value="NZ_FRAD01000024.1"/>
</dbReference>
<gene>
    <name evidence="3" type="ORF">SAMN02745248_02352</name>
</gene>
<dbReference type="GO" id="GO:0008270">
    <property type="term" value="F:zinc ion binding"/>
    <property type="evidence" value="ECO:0007669"/>
    <property type="project" value="UniProtKB-KW"/>
</dbReference>
<keyword evidence="3" id="KW-0479">Metal-binding</keyword>
<name>A0A1M6RS76_9CLOT</name>
<keyword evidence="1" id="KW-0812">Transmembrane</keyword>
<keyword evidence="1" id="KW-0472">Membrane</keyword>
<evidence type="ECO:0000313" key="3">
    <source>
        <dbReference type="EMBL" id="SHK35286.1"/>
    </source>
</evidence>
<dbReference type="InterPro" id="IPR027383">
    <property type="entry name" value="Znf_put"/>
</dbReference>
<feature type="transmembrane region" description="Helical" evidence="1">
    <location>
        <begin position="77"/>
        <end position="97"/>
    </location>
</feature>
<keyword evidence="1" id="KW-1133">Transmembrane helix</keyword>